<evidence type="ECO:0000313" key="2">
    <source>
        <dbReference type="EMBL" id="PPJ39877.1"/>
    </source>
</evidence>
<dbReference type="RefSeq" id="WP_104379622.1">
    <property type="nucleotide sequence ID" value="NZ_PSZC01000001.1"/>
</dbReference>
<dbReference type="Pfam" id="PF21806">
    <property type="entry name" value="DUF6879"/>
    <property type="match status" value="1"/>
</dbReference>
<dbReference type="Proteomes" id="UP000239874">
    <property type="component" value="Unassembled WGS sequence"/>
</dbReference>
<dbReference type="InterPro" id="IPR049244">
    <property type="entry name" value="DUF6879"/>
</dbReference>
<reference evidence="2 3" key="1">
    <citation type="submission" date="2018-02" db="EMBL/GenBank/DDBJ databases">
        <title>8 Nocardia nova and 1 Nocardia cyriacigeorgica strain used for evolution to TMP-SMX.</title>
        <authorList>
            <person name="Mehta H."/>
            <person name="Weng J."/>
            <person name="Shamoo Y."/>
        </authorList>
    </citation>
    <scope>NUCLEOTIDE SEQUENCE [LARGE SCALE GENOMIC DNA]</scope>
    <source>
        <strain evidence="2 3">MDA3139</strain>
    </source>
</reference>
<organism evidence="2 3">
    <name type="scientific">Nocardia nova</name>
    <dbReference type="NCBI Taxonomy" id="37330"/>
    <lineage>
        <taxon>Bacteria</taxon>
        <taxon>Bacillati</taxon>
        <taxon>Actinomycetota</taxon>
        <taxon>Actinomycetes</taxon>
        <taxon>Mycobacteriales</taxon>
        <taxon>Nocardiaceae</taxon>
        <taxon>Nocardia</taxon>
    </lineage>
</organism>
<dbReference type="AlphaFoldDB" id="A0A2S6AXA5"/>
<evidence type="ECO:0000313" key="3">
    <source>
        <dbReference type="Proteomes" id="UP000239874"/>
    </source>
</evidence>
<sequence length="172" mass="19442">MHDATEVADEGFPDLLRTCKREAFHLEVLDSYVEPGESEPLQRFPTGEPDDYAWFTPWTDLVRETVSRGVAVTRIRIVSVPHTDYTRFSMRVAELNTAAGEDIRYLPRHDAGEVPPDDFWLFDDETVIFSAFGDSGGWSGAMTTDPGIAEYAVGLKQRFWSLGAPFRDYVTQ</sequence>
<gene>
    <name evidence="2" type="ORF">C5E45_01775</name>
</gene>
<proteinExistence type="predicted"/>
<feature type="domain" description="DUF6879" evidence="1">
    <location>
        <begin position="12"/>
        <end position="170"/>
    </location>
</feature>
<accession>A0A2S6AXA5</accession>
<name>A0A2S6AXA5_9NOCA</name>
<evidence type="ECO:0000259" key="1">
    <source>
        <dbReference type="Pfam" id="PF21806"/>
    </source>
</evidence>
<dbReference type="EMBL" id="PSZC01000001">
    <property type="protein sequence ID" value="PPJ39877.1"/>
    <property type="molecule type" value="Genomic_DNA"/>
</dbReference>
<protein>
    <recommendedName>
        <fullName evidence="1">DUF6879 domain-containing protein</fullName>
    </recommendedName>
</protein>
<comment type="caution">
    <text evidence="2">The sequence shown here is derived from an EMBL/GenBank/DDBJ whole genome shotgun (WGS) entry which is preliminary data.</text>
</comment>